<proteinExistence type="predicted"/>
<keyword evidence="1" id="KW-0732">Signal</keyword>
<accession>A0ABV0L7I3</accession>
<gene>
    <name evidence="2" type="ORF">ABKW32_18555</name>
</gene>
<dbReference type="EMBL" id="JBDYKN010000032">
    <property type="protein sequence ID" value="MEP7731453.1"/>
    <property type="molecule type" value="Genomic_DNA"/>
</dbReference>
<keyword evidence="3" id="KW-1185">Reference proteome</keyword>
<evidence type="ECO:0000313" key="3">
    <source>
        <dbReference type="Proteomes" id="UP001471651"/>
    </source>
</evidence>
<protein>
    <submittedName>
        <fullName evidence="2">Uncharacterized protein</fullName>
    </submittedName>
</protein>
<feature type="chain" id="PRO_5046788657" evidence="1">
    <location>
        <begin position="32"/>
        <end position="159"/>
    </location>
</feature>
<organism evidence="2 3">
    <name type="scientific">Marinomonas primoryensis</name>
    <dbReference type="NCBI Taxonomy" id="178399"/>
    <lineage>
        <taxon>Bacteria</taxon>
        <taxon>Pseudomonadati</taxon>
        <taxon>Pseudomonadota</taxon>
        <taxon>Gammaproteobacteria</taxon>
        <taxon>Oceanospirillales</taxon>
        <taxon>Oceanospirillaceae</taxon>
        <taxon>Marinomonas</taxon>
    </lineage>
</organism>
<dbReference type="RefSeq" id="WP_348577994.1">
    <property type="nucleotide sequence ID" value="NZ_JBDYKN010000032.1"/>
</dbReference>
<dbReference type="PROSITE" id="PS51257">
    <property type="entry name" value="PROKAR_LIPOPROTEIN"/>
    <property type="match status" value="1"/>
</dbReference>
<sequence length="159" mass="18060">MLNKINNKYSHKIKFIKTLPIALMISSSCYADVFQQLNGGNVIGVTQETLDLTTNIALLQEFNNMTTVSIKTAGENSTDARLKNAFLGTDNNKWRLIITQTWHQPNNDGQHFTAQLRKREYVGAVYEYITTFHQYAKLNKAKTLFVCTHGTNPNQITKC</sequence>
<comment type="caution">
    <text evidence="2">The sequence shown here is derived from an EMBL/GenBank/DDBJ whole genome shotgun (WGS) entry which is preliminary data.</text>
</comment>
<reference evidence="2 3" key="1">
    <citation type="submission" date="2024-05" db="EMBL/GenBank/DDBJ databases">
        <authorList>
            <person name="Busch G.E."/>
            <person name="Sharma I."/>
        </authorList>
    </citation>
    <scope>NUCLEOTIDE SEQUENCE [LARGE SCALE GENOMIC DNA]</scope>
    <source>
        <strain evidence="2 3">23GB23</strain>
    </source>
</reference>
<evidence type="ECO:0000256" key="1">
    <source>
        <dbReference type="SAM" id="SignalP"/>
    </source>
</evidence>
<feature type="signal peptide" evidence="1">
    <location>
        <begin position="1"/>
        <end position="31"/>
    </location>
</feature>
<dbReference type="Proteomes" id="UP001471651">
    <property type="component" value="Unassembled WGS sequence"/>
</dbReference>
<evidence type="ECO:0000313" key="2">
    <source>
        <dbReference type="EMBL" id="MEP7731453.1"/>
    </source>
</evidence>
<name>A0ABV0L7I3_9GAMM</name>